<evidence type="ECO:0000256" key="9">
    <source>
        <dbReference type="ARBA" id="ARBA00048721"/>
    </source>
</evidence>
<evidence type="ECO:0000256" key="4">
    <source>
        <dbReference type="ARBA" id="ARBA00022679"/>
    </source>
</evidence>
<reference evidence="13" key="1">
    <citation type="submission" date="2016-10" db="EMBL/GenBank/DDBJ databases">
        <authorList>
            <person name="Varghese N."/>
            <person name="Submissions S."/>
        </authorList>
    </citation>
    <scope>NUCLEOTIDE SEQUENCE [LARGE SCALE GENOMIC DNA]</scope>
    <source>
        <strain evidence="13">NLAE-zl-G277</strain>
    </source>
</reference>
<name>A0A1I0B0N8_9FIRM</name>
<evidence type="ECO:0000313" key="13">
    <source>
        <dbReference type="Proteomes" id="UP000198508"/>
    </source>
</evidence>
<dbReference type="Proteomes" id="UP000198508">
    <property type="component" value="Unassembled WGS sequence"/>
</dbReference>
<dbReference type="RefSeq" id="WP_092360523.1">
    <property type="nucleotide sequence ID" value="NZ_CABJCG010000001.1"/>
</dbReference>
<keyword evidence="13" id="KW-1185">Reference proteome</keyword>
<dbReference type="NCBIfam" id="TIGR00482">
    <property type="entry name" value="nicotinate (nicotinamide) nucleotide adenylyltransferase"/>
    <property type="match status" value="1"/>
</dbReference>
<dbReference type="Pfam" id="PF01467">
    <property type="entry name" value="CTP_transf_like"/>
    <property type="match status" value="1"/>
</dbReference>
<protein>
    <recommendedName>
        <fullName evidence="10">Probable nicotinate-nucleotide adenylyltransferase</fullName>
        <ecNumber evidence="10">2.7.7.18</ecNumber>
    </recommendedName>
    <alternativeName>
        <fullName evidence="10">Deamido-NAD(+) diphosphorylase</fullName>
    </alternativeName>
    <alternativeName>
        <fullName evidence="10">Deamido-NAD(+) pyrophosphorylase</fullName>
    </alternativeName>
    <alternativeName>
        <fullName evidence="10">Nicotinate mononucleotide adenylyltransferase</fullName>
        <shortName evidence="10">NaMN adenylyltransferase</shortName>
    </alternativeName>
</protein>
<dbReference type="EMBL" id="FOIM01000001">
    <property type="protein sequence ID" value="SES99645.1"/>
    <property type="molecule type" value="Genomic_DNA"/>
</dbReference>
<feature type="domain" description="Cytidyltransferase-like" evidence="11">
    <location>
        <begin position="6"/>
        <end position="145"/>
    </location>
</feature>
<dbReference type="AlphaFoldDB" id="A0A1I0B0N8"/>
<accession>A0A1I0B0N8</accession>
<proteinExistence type="inferred from homology"/>
<dbReference type="CDD" id="cd02165">
    <property type="entry name" value="NMNAT"/>
    <property type="match status" value="1"/>
</dbReference>
<organism evidence="12 13">
    <name type="scientific">Enterocloster lavalensis</name>
    <dbReference type="NCBI Taxonomy" id="460384"/>
    <lineage>
        <taxon>Bacteria</taxon>
        <taxon>Bacillati</taxon>
        <taxon>Bacillota</taxon>
        <taxon>Clostridia</taxon>
        <taxon>Lachnospirales</taxon>
        <taxon>Lachnospiraceae</taxon>
        <taxon>Enterocloster</taxon>
    </lineage>
</organism>
<sequence>MGKIGILGGTFDPIHNGHLWLGEQAYLEYGLDQVWFMPSGHPPHKQDHPVTEGEKRWDMVRLAIAGNPHFAYSDFELQRPGYTYTAQTLALLQEAYPEHTFYFIIGADSLYQIEGWYHPEQVMARATLLVAGRAYKEAKRSLDQQIAHLIARYGARILPLHCGEMDVSSADLRRMAMEGKNISSYVPGEVADYIRRNRLYQGAEVSIN</sequence>
<dbReference type="GeneID" id="93278654"/>
<evidence type="ECO:0000256" key="5">
    <source>
        <dbReference type="ARBA" id="ARBA00022695"/>
    </source>
</evidence>
<comment type="catalytic activity">
    <reaction evidence="9 10">
        <text>nicotinate beta-D-ribonucleotide + ATP + H(+) = deamido-NAD(+) + diphosphate</text>
        <dbReference type="Rhea" id="RHEA:22860"/>
        <dbReference type="ChEBI" id="CHEBI:15378"/>
        <dbReference type="ChEBI" id="CHEBI:30616"/>
        <dbReference type="ChEBI" id="CHEBI:33019"/>
        <dbReference type="ChEBI" id="CHEBI:57502"/>
        <dbReference type="ChEBI" id="CHEBI:58437"/>
        <dbReference type="EC" id="2.7.7.18"/>
    </reaction>
</comment>
<dbReference type="EC" id="2.7.7.18" evidence="10"/>
<keyword evidence="3 10" id="KW-0662">Pyridine nucleotide biosynthesis</keyword>
<evidence type="ECO:0000256" key="8">
    <source>
        <dbReference type="ARBA" id="ARBA00023027"/>
    </source>
</evidence>
<dbReference type="GO" id="GO:0005524">
    <property type="term" value="F:ATP binding"/>
    <property type="evidence" value="ECO:0007669"/>
    <property type="project" value="UniProtKB-KW"/>
</dbReference>
<evidence type="ECO:0000256" key="3">
    <source>
        <dbReference type="ARBA" id="ARBA00022642"/>
    </source>
</evidence>
<dbReference type="HAMAP" id="MF_00244">
    <property type="entry name" value="NaMN_adenylyltr"/>
    <property type="match status" value="1"/>
</dbReference>
<dbReference type="InterPro" id="IPR004821">
    <property type="entry name" value="Cyt_trans-like"/>
</dbReference>
<keyword evidence="5 10" id="KW-0548">Nucleotidyltransferase</keyword>
<dbReference type="PANTHER" id="PTHR39321">
    <property type="entry name" value="NICOTINATE-NUCLEOTIDE ADENYLYLTRANSFERASE-RELATED"/>
    <property type="match status" value="1"/>
</dbReference>
<dbReference type="SUPFAM" id="SSF52374">
    <property type="entry name" value="Nucleotidylyl transferase"/>
    <property type="match status" value="1"/>
</dbReference>
<comment type="function">
    <text evidence="1 10">Catalyzes the reversible adenylation of nicotinate mononucleotide (NaMN) to nicotinic acid adenine dinucleotide (NaAD).</text>
</comment>
<evidence type="ECO:0000256" key="10">
    <source>
        <dbReference type="HAMAP-Rule" id="MF_00244"/>
    </source>
</evidence>
<evidence type="ECO:0000313" key="12">
    <source>
        <dbReference type="EMBL" id="SES99645.1"/>
    </source>
</evidence>
<evidence type="ECO:0000256" key="2">
    <source>
        <dbReference type="ARBA" id="ARBA00005019"/>
    </source>
</evidence>
<gene>
    <name evidence="10" type="primary">nadD</name>
    <name evidence="12" type="ORF">SAMN05216313_101274</name>
</gene>
<dbReference type="Gene3D" id="3.40.50.620">
    <property type="entry name" value="HUPs"/>
    <property type="match status" value="1"/>
</dbReference>
<dbReference type="UniPathway" id="UPA00253">
    <property type="reaction ID" value="UER00332"/>
</dbReference>
<dbReference type="NCBIfam" id="NF000840">
    <property type="entry name" value="PRK00071.1-3"/>
    <property type="match status" value="1"/>
</dbReference>
<evidence type="ECO:0000259" key="11">
    <source>
        <dbReference type="Pfam" id="PF01467"/>
    </source>
</evidence>
<keyword evidence="7 10" id="KW-0067">ATP-binding</keyword>
<dbReference type="NCBIfam" id="TIGR00125">
    <property type="entry name" value="cyt_tran_rel"/>
    <property type="match status" value="1"/>
</dbReference>
<keyword evidence="4 10" id="KW-0808">Transferase</keyword>
<dbReference type="PANTHER" id="PTHR39321:SF3">
    <property type="entry name" value="PHOSPHOPANTETHEINE ADENYLYLTRANSFERASE"/>
    <property type="match status" value="1"/>
</dbReference>
<dbReference type="GO" id="GO:0009435">
    <property type="term" value="P:NAD+ biosynthetic process"/>
    <property type="evidence" value="ECO:0007669"/>
    <property type="project" value="UniProtKB-UniRule"/>
</dbReference>
<keyword evidence="8 10" id="KW-0520">NAD</keyword>
<dbReference type="STRING" id="460384.SAMN05216313_101274"/>
<comment type="pathway">
    <text evidence="2 10">Cofactor biosynthesis; NAD(+) biosynthesis; deamido-NAD(+) from nicotinate D-ribonucleotide: step 1/1.</text>
</comment>
<evidence type="ECO:0000256" key="7">
    <source>
        <dbReference type="ARBA" id="ARBA00022840"/>
    </source>
</evidence>
<dbReference type="InterPro" id="IPR005248">
    <property type="entry name" value="NadD/NMNAT"/>
</dbReference>
<dbReference type="InterPro" id="IPR014729">
    <property type="entry name" value="Rossmann-like_a/b/a_fold"/>
</dbReference>
<evidence type="ECO:0000256" key="1">
    <source>
        <dbReference type="ARBA" id="ARBA00002324"/>
    </source>
</evidence>
<keyword evidence="6 10" id="KW-0547">Nucleotide-binding</keyword>
<comment type="similarity">
    <text evidence="10">Belongs to the NadD family.</text>
</comment>
<evidence type="ECO:0000256" key="6">
    <source>
        <dbReference type="ARBA" id="ARBA00022741"/>
    </source>
</evidence>
<dbReference type="GO" id="GO:0004515">
    <property type="term" value="F:nicotinate-nucleotide adenylyltransferase activity"/>
    <property type="evidence" value="ECO:0007669"/>
    <property type="project" value="UniProtKB-UniRule"/>
</dbReference>